<dbReference type="EMBL" id="CAJVQC010014916">
    <property type="protein sequence ID" value="CAG8661961.1"/>
    <property type="molecule type" value="Genomic_DNA"/>
</dbReference>
<reference evidence="1" key="1">
    <citation type="submission" date="2021-06" db="EMBL/GenBank/DDBJ databases">
        <authorList>
            <person name="Kallberg Y."/>
            <person name="Tangrot J."/>
            <person name="Rosling A."/>
        </authorList>
    </citation>
    <scope>NUCLEOTIDE SEQUENCE</scope>
    <source>
        <strain evidence="1">MA461A</strain>
    </source>
</reference>
<protein>
    <submittedName>
        <fullName evidence="1">16631_t:CDS:1</fullName>
    </submittedName>
</protein>
<keyword evidence="2" id="KW-1185">Reference proteome</keyword>
<accession>A0ACA9NKV5</accession>
<dbReference type="Proteomes" id="UP000789920">
    <property type="component" value="Unassembled WGS sequence"/>
</dbReference>
<proteinExistence type="predicted"/>
<sequence>MHMKEDTKLALSHFPHFTNETEFVGCAKTPPSWLIALHHYEGDKKHVHDFFLSKHFIDGPETVLICKKCHKRFTLTTSSLQAPTKKTINQMNVKRGMCIANQENNLHHLHTIISTNTDIASQCCYCNFTVFVVIQEPYIGIQIFDELQKTRPIPPYSKTAKKTNGVKNESNIIDTLELLSNIIKVLTIDASPR</sequence>
<evidence type="ECO:0000313" key="1">
    <source>
        <dbReference type="EMBL" id="CAG8661961.1"/>
    </source>
</evidence>
<gene>
    <name evidence="1" type="ORF">RPERSI_LOCUS8312</name>
</gene>
<name>A0ACA9NKV5_9GLOM</name>
<feature type="non-terminal residue" evidence="1">
    <location>
        <position position="193"/>
    </location>
</feature>
<organism evidence="1 2">
    <name type="scientific">Racocetra persica</name>
    <dbReference type="NCBI Taxonomy" id="160502"/>
    <lineage>
        <taxon>Eukaryota</taxon>
        <taxon>Fungi</taxon>
        <taxon>Fungi incertae sedis</taxon>
        <taxon>Mucoromycota</taxon>
        <taxon>Glomeromycotina</taxon>
        <taxon>Glomeromycetes</taxon>
        <taxon>Diversisporales</taxon>
        <taxon>Gigasporaceae</taxon>
        <taxon>Racocetra</taxon>
    </lineage>
</organism>
<comment type="caution">
    <text evidence="1">The sequence shown here is derived from an EMBL/GenBank/DDBJ whole genome shotgun (WGS) entry which is preliminary data.</text>
</comment>
<evidence type="ECO:0000313" key="2">
    <source>
        <dbReference type="Proteomes" id="UP000789920"/>
    </source>
</evidence>